<reference evidence="7" key="1">
    <citation type="submission" date="2020-10" db="EMBL/GenBank/DDBJ databases">
        <authorList>
            <person name="Gilroy R."/>
        </authorList>
    </citation>
    <scope>NUCLEOTIDE SEQUENCE</scope>
    <source>
        <strain evidence="7">10037</strain>
    </source>
</reference>
<comment type="caution">
    <text evidence="7">The sequence shown here is derived from an EMBL/GenBank/DDBJ whole genome shotgun (WGS) entry which is preliminary data.</text>
</comment>
<accession>A0A9D9I4B1</accession>
<comment type="pathway">
    <text evidence="1">Lipid metabolism.</text>
</comment>
<dbReference type="InterPro" id="IPR045746">
    <property type="entry name" value="ACT14924-like_Acyltransf_dom"/>
</dbReference>
<evidence type="ECO:0000313" key="7">
    <source>
        <dbReference type="EMBL" id="MBO8465720.1"/>
    </source>
</evidence>
<organism evidence="7 8">
    <name type="scientific">Candidatus Merdivivens pullistercoris</name>
    <dbReference type="NCBI Taxonomy" id="2840873"/>
    <lineage>
        <taxon>Bacteria</taxon>
        <taxon>Pseudomonadati</taxon>
        <taxon>Bacteroidota</taxon>
        <taxon>Bacteroidia</taxon>
        <taxon>Bacteroidales</taxon>
        <taxon>Muribaculaceae</taxon>
        <taxon>Muribaculaceae incertae sedis</taxon>
        <taxon>Candidatus Merdivivens</taxon>
    </lineage>
</organism>
<dbReference type="CDD" id="cd07986">
    <property type="entry name" value="LPLAT_ACT14924-like"/>
    <property type="match status" value="1"/>
</dbReference>
<dbReference type="Pfam" id="PF19576">
    <property type="entry name" value="Acyltransf_2"/>
    <property type="match status" value="1"/>
</dbReference>
<evidence type="ECO:0000256" key="5">
    <source>
        <dbReference type="ARBA" id="ARBA00023315"/>
    </source>
</evidence>
<evidence type="ECO:0000313" key="8">
    <source>
        <dbReference type="Proteomes" id="UP000823597"/>
    </source>
</evidence>
<keyword evidence="4" id="KW-0443">Lipid metabolism</keyword>
<keyword evidence="5 7" id="KW-0012">Acyltransferase</keyword>
<keyword evidence="3" id="KW-0808">Transferase</keyword>
<dbReference type="EMBL" id="JADIME010000076">
    <property type="protein sequence ID" value="MBO8465720.1"/>
    <property type="molecule type" value="Genomic_DNA"/>
</dbReference>
<name>A0A9D9I4B1_9BACT</name>
<protein>
    <submittedName>
        <fullName evidence="7">Lysophospholipid acyltransferase family protein</fullName>
    </submittedName>
</protein>
<keyword evidence="2" id="KW-0444">Lipid biosynthesis</keyword>
<dbReference type="InterPro" id="IPR002123">
    <property type="entry name" value="Plipid/glycerol_acylTrfase"/>
</dbReference>
<dbReference type="GO" id="GO:0006629">
    <property type="term" value="P:lipid metabolic process"/>
    <property type="evidence" value="ECO:0007669"/>
    <property type="project" value="UniProtKB-KW"/>
</dbReference>
<feature type="domain" description="Phospholipid/glycerol acyltransferase" evidence="6">
    <location>
        <begin position="81"/>
        <end position="213"/>
    </location>
</feature>
<evidence type="ECO:0000256" key="2">
    <source>
        <dbReference type="ARBA" id="ARBA00022516"/>
    </source>
</evidence>
<reference evidence="7" key="2">
    <citation type="journal article" date="2021" name="PeerJ">
        <title>Extensive microbial diversity within the chicken gut microbiome revealed by metagenomics and culture.</title>
        <authorList>
            <person name="Gilroy R."/>
            <person name="Ravi A."/>
            <person name="Getino M."/>
            <person name="Pursley I."/>
            <person name="Horton D.L."/>
            <person name="Alikhan N.F."/>
            <person name="Baker D."/>
            <person name="Gharbi K."/>
            <person name="Hall N."/>
            <person name="Watson M."/>
            <person name="Adriaenssens E.M."/>
            <person name="Foster-Nyarko E."/>
            <person name="Jarju S."/>
            <person name="Secka A."/>
            <person name="Antonio M."/>
            <person name="Oren A."/>
            <person name="Chaudhuri R.R."/>
            <person name="La Ragione R."/>
            <person name="Hildebrand F."/>
            <person name="Pallen M.J."/>
        </authorList>
    </citation>
    <scope>NUCLEOTIDE SEQUENCE</scope>
    <source>
        <strain evidence="7">10037</strain>
    </source>
</reference>
<evidence type="ECO:0000256" key="1">
    <source>
        <dbReference type="ARBA" id="ARBA00005189"/>
    </source>
</evidence>
<dbReference type="PANTHER" id="PTHR37323">
    <property type="entry name" value="GCN5-RELATED N-ACETYLTRANSFERASE"/>
    <property type="match status" value="1"/>
</dbReference>
<dbReference type="InterPro" id="IPR052351">
    <property type="entry name" value="Ornithine_N-alpha-AT"/>
</dbReference>
<sequence length="606" mass="68833">METNVINKSDLRKIIGKRIPFKGLASGLLYNLLGFAKINRLYRPISELKGVDFVRAAIKAFGLKCTVYEDEISRIPASGGAIIVSNHPFGGADGLLLYEAVHRVRPDVKVMTNFILSMVGPLSEDFLPVNPFKGLKNAPGSTTGLKEAIGHVGQGGLLIIFPAGEVSTLPDKNFYKKLLSKRILARDIPWENSAMKLIARSKVPVIPVYFHGQNSRLFHLAGKINPYLRTAMLPREFLKARKRNAVLKIGQTIKADEIASLAEKGLLSRHLYARCYALEANIPATNEFPDNSPQKPVVKARKQAEIEWDIEKAKKDGNLLFETAGYEVYLLSYREYHSIMYELARLREITFRAIGEGTGKSNDTDEYDVYYKHLVLWDTAKMKIAGAYRIGIGSEIMRDFGLSGFYVDTLFHYKEGMKDILCQSIELGRSFVVSEYQKELFPLMLLIKGIMFSIMRYPQVRYLIGPVSISSWYPDLYKSIFVKYLSENYGLPGLRDSIAPEHRFRNRVEKVNLDDLLLDKCDTIEHTDRYIMTLSNGKLRIPALIKRYLKIGVKVIDFNVDPLFNYCIDGLILLDTENVSQHELNMLLKGEKNIDSFLERFKKKSL</sequence>
<proteinExistence type="predicted"/>
<gene>
    <name evidence="7" type="ORF">IAB93_06970</name>
</gene>
<dbReference type="AlphaFoldDB" id="A0A9D9I4B1"/>
<dbReference type="SUPFAM" id="SSF55729">
    <property type="entry name" value="Acyl-CoA N-acyltransferases (Nat)"/>
    <property type="match status" value="1"/>
</dbReference>
<evidence type="ECO:0000256" key="4">
    <source>
        <dbReference type="ARBA" id="ARBA00023098"/>
    </source>
</evidence>
<dbReference type="GO" id="GO:0016746">
    <property type="term" value="F:acyltransferase activity"/>
    <property type="evidence" value="ECO:0007669"/>
    <property type="project" value="UniProtKB-KW"/>
</dbReference>
<dbReference type="Proteomes" id="UP000823597">
    <property type="component" value="Unassembled WGS sequence"/>
</dbReference>
<dbReference type="SMART" id="SM00563">
    <property type="entry name" value="PlsC"/>
    <property type="match status" value="1"/>
</dbReference>
<dbReference type="SUPFAM" id="SSF69593">
    <property type="entry name" value="Glycerol-3-phosphate (1)-acyltransferase"/>
    <property type="match status" value="1"/>
</dbReference>
<dbReference type="InterPro" id="IPR016181">
    <property type="entry name" value="Acyl_CoA_acyltransferase"/>
</dbReference>
<dbReference type="Pfam" id="PF13444">
    <property type="entry name" value="Acetyltransf_5"/>
    <property type="match status" value="1"/>
</dbReference>
<dbReference type="PANTHER" id="PTHR37323:SF1">
    <property type="entry name" value="L-ORNITHINE N(ALPHA)-ACYLTRANSFERASE"/>
    <property type="match status" value="1"/>
</dbReference>
<evidence type="ECO:0000256" key="3">
    <source>
        <dbReference type="ARBA" id="ARBA00022679"/>
    </source>
</evidence>
<evidence type="ECO:0000259" key="6">
    <source>
        <dbReference type="SMART" id="SM00563"/>
    </source>
</evidence>